<evidence type="ECO:0000313" key="1">
    <source>
        <dbReference type="EMBL" id="CAK9110325.1"/>
    </source>
</evidence>
<accession>A0ABP0SDL7</accession>
<gene>
    <name evidence="1" type="ORF">SCF082_LOCUS51249</name>
</gene>
<proteinExistence type="predicted"/>
<dbReference type="Proteomes" id="UP001642464">
    <property type="component" value="Unassembled WGS sequence"/>
</dbReference>
<reference evidence="1 2" key="1">
    <citation type="submission" date="2024-02" db="EMBL/GenBank/DDBJ databases">
        <authorList>
            <person name="Chen Y."/>
            <person name="Shah S."/>
            <person name="Dougan E. K."/>
            <person name="Thang M."/>
            <person name="Chan C."/>
        </authorList>
    </citation>
    <scope>NUCLEOTIDE SEQUENCE [LARGE SCALE GENOMIC DNA]</scope>
</reference>
<sequence length="148" mass="16630">MASVASDLAAFISRRSWTFQQTEDFESSRECARNIVCKVGWDHDTDPLVTYWVCLTKVKVLNDGRDASDILPCGMGSIHEPPVGIDDLRFLNIYQKDFMKSEVKGFKKTCDLLIANVDTLWMSKESGPAMELLEDIQHTLDIALEALG</sequence>
<comment type="caution">
    <text evidence="1">The sequence shown here is derived from an EMBL/GenBank/DDBJ whole genome shotgun (WGS) entry which is preliminary data.</text>
</comment>
<name>A0ABP0SDL7_9DINO</name>
<protein>
    <submittedName>
        <fullName evidence="1">Uncharacterized protein</fullName>
    </submittedName>
</protein>
<dbReference type="EMBL" id="CAXAMM010043513">
    <property type="protein sequence ID" value="CAK9110325.1"/>
    <property type="molecule type" value="Genomic_DNA"/>
</dbReference>
<evidence type="ECO:0000313" key="2">
    <source>
        <dbReference type="Proteomes" id="UP001642464"/>
    </source>
</evidence>
<keyword evidence="2" id="KW-1185">Reference proteome</keyword>
<organism evidence="1 2">
    <name type="scientific">Durusdinium trenchii</name>
    <dbReference type="NCBI Taxonomy" id="1381693"/>
    <lineage>
        <taxon>Eukaryota</taxon>
        <taxon>Sar</taxon>
        <taxon>Alveolata</taxon>
        <taxon>Dinophyceae</taxon>
        <taxon>Suessiales</taxon>
        <taxon>Symbiodiniaceae</taxon>
        <taxon>Durusdinium</taxon>
    </lineage>
</organism>